<dbReference type="STRING" id="1513793.SAMN06296036_11779"/>
<comment type="catalytic activity">
    <reaction evidence="1">
        <text>ATP + protein L-histidine = ADP + protein N-phospho-L-histidine.</text>
        <dbReference type="EC" id="2.7.13.3"/>
    </reaction>
</comment>
<dbReference type="CDD" id="cd16922">
    <property type="entry name" value="HATPase_EvgS-ArcB-TorS-like"/>
    <property type="match status" value="1"/>
</dbReference>
<evidence type="ECO:0000256" key="6">
    <source>
        <dbReference type="ARBA" id="ARBA00022679"/>
    </source>
</evidence>
<feature type="domain" description="Histidine kinase" evidence="17">
    <location>
        <begin position="266"/>
        <end position="487"/>
    </location>
</feature>
<dbReference type="AlphaFoldDB" id="A0A1Y6CBU8"/>
<dbReference type="Gene3D" id="3.30.565.10">
    <property type="entry name" value="Histidine kinase-like ATPase, C-terminal domain"/>
    <property type="match status" value="1"/>
</dbReference>
<sequence length="784" mass="88803">MLMSAVGYFMSYQSEQFQEVFSLNPYPTIIVGYNGIILGSNPSAQEIMKVWGCQQGDRAPDSLKDKIEVMISCQERQSVNLKIGRKTFNFELVPFHRSRAIYIYGMETTESDAARIALDYETASRQYMESVFNTISDLVFIINKEGFIKRINRSVEEFFRIDGNLAFGNEVYNLLKFEEDLTKSEFYEKALVNDKKASYWEASIFSYEWMQYVPFLFSSFKLESSDGDIVLLARNISERRRHTLAVEKARAKAEKANEMKSTFLANMSHEIRTPLNCIIGMTSVLQDESMTEEHHRYVNSIHSSSQSLLALVNDILDISRIEAGEITLELSEFSLNDIIEDMKSIFVQQALAKNIRFAVESSSCEVDHVLGDAFRLKQVLINIIGNAMKFTEEGSIRLLIGSHQRDDGKWLVNFSVRDTGIGIKPEDQDRLFQRFGQGDSSSIRKYGGTGLGLAICKHLCELMGGRIQVQSELGKGSEFSFVIVVEETSHTTLQAVGDPRPAVCHKDVEWQKYRVLVAEDNTANQELLKVIFKSFSLSFEIANDGQEAIDALERESFDLICMDCQMPNMGGIEATRIIRSHETWANIPILAMTANATRQSISECYAAGMNDYLAKPMDKTQIQNLLTRWLNSVEVCDIEHQVGQESSLKNGQESEVESSVLDIIRTLDASEDKVLETINETMIKSLMAYGEQFLVSQLYNFNLALSKFESDLKKNGDSPSDLIALQKHSHKFRTNCGIIGAEKMDQICSRIENCEHVDELSNLREDFQAESDKLRGSLRELITL</sequence>
<evidence type="ECO:0000256" key="9">
    <source>
        <dbReference type="ARBA" id="ARBA00022777"/>
    </source>
</evidence>
<evidence type="ECO:0000256" key="2">
    <source>
        <dbReference type="ARBA" id="ARBA00004651"/>
    </source>
</evidence>
<evidence type="ECO:0000313" key="20">
    <source>
        <dbReference type="EMBL" id="SMF55116.1"/>
    </source>
</evidence>
<keyword evidence="5 16" id="KW-0597">Phosphoprotein</keyword>
<dbReference type="SMART" id="SM00388">
    <property type="entry name" value="HisKA"/>
    <property type="match status" value="1"/>
</dbReference>
<dbReference type="InterPro" id="IPR000014">
    <property type="entry name" value="PAS"/>
</dbReference>
<dbReference type="Pfam" id="PF02518">
    <property type="entry name" value="HATPase_c"/>
    <property type="match status" value="1"/>
</dbReference>
<organism evidence="20 21">
    <name type="scientific">Pseudobacteriovorax antillogorgiicola</name>
    <dbReference type="NCBI Taxonomy" id="1513793"/>
    <lineage>
        <taxon>Bacteria</taxon>
        <taxon>Pseudomonadati</taxon>
        <taxon>Bdellovibrionota</taxon>
        <taxon>Oligoflexia</taxon>
        <taxon>Oligoflexales</taxon>
        <taxon>Pseudobacteriovoracaceae</taxon>
        <taxon>Pseudobacteriovorax</taxon>
    </lineage>
</organism>
<dbReference type="InterPro" id="IPR003661">
    <property type="entry name" value="HisK_dim/P_dom"/>
</dbReference>
<evidence type="ECO:0000256" key="16">
    <source>
        <dbReference type="PROSITE-ProRule" id="PRU00169"/>
    </source>
</evidence>
<keyword evidence="21" id="KW-1185">Reference proteome</keyword>
<evidence type="ECO:0000259" key="18">
    <source>
        <dbReference type="PROSITE" id="PS50110"/>
    </source>
</evidence>
<dbReference type="Gene3D" id="3.30.450.20">
    <property type="entry name" value="PAS domain"/>
    <property type="match status" value="1"/>
</dbReference>
<accession>A0A1Y6CBU8</accession>
<dbReference type="PRINTS" id="PR00344">
    <property type="entry name" value="BCTRLSENSOR"/>
</dbReference>
<dbReference type="OrthoDB" id="5290456at2"/>
<dbReference type="SUPFAM" id="SSF55785">
    <property type="entry name" value="PYP-like sensor domain (PAS domain)"/>
    <property type="match status" value="1"/>
</dbReference>
<dbReference type="SUPFAM" id="SSF52172">
    <property type="entry name" value="CheY-like"/>
    <property type="match status" value="1"/>
</dbReference>
<dbReference type="InterPro" id="IPR003594">
    <property type="entry name" value="HATPase_dom"/>
</dbReference>
<keyword evidence="11" id="KW-1133">Transmembrane helix</keyword>
<dbReference type="Pfam" id="PF00512">
    <property type="entry name" value="HisKA"/>
    <property type="match status" value="1"/>
</dbReference>
<keyword evidence="6" id="KW-0808">Transferase</keyword>
<keyword evidence="10" id="KW-0067">ATP-binding</keyword>
<dbReference type="RefSeq" id="WP_132322068.1">
    <property type="nucleotide sequence ID" value="NZ_FWZT01000017.1"/>
</dbReference>
<dbReference type="Gene3D" id="1.20.120.160">
    <property type="entry name" value="HPT domain"/>
    <property type="match status" value="1"/>
</dbReference>
<feature type="domain" description="PAS" evidence="19">
    <location>
        <begin position="124"/>
        <end position="194"/>
    </location>
</feature>
<evidence type="ECO:0000256" key="13">
    <source>
        <dbReference type="ARBA" id="ARBA00023136"/>
    </source>
</evidence>
<dbReference type="SMART" id="SM00448">
    <property type="entry name" value="REC"/>
    <property type="match status" value="1"/>
</dbReference>
<evidence type="ECO:0000256" key="3">
    <source>
        <dbReference type="ARBA" id="ARBA00012438"/>
    </source>
</evidence>
<keyword evidence="7" id="KW-0812">Transmembrane</keyword>
<evidence type="ECO:0000256" key="4">
    <source>
        <dbReference type="ARBA" id="ARBA00022475"/>
    </source>
</evidence>
<dbReference type="InterPro" id="IPR011006">
    <property type="entry name" value="CheY-like_superfamily"/>
</dbReference>
<dbReference type="SMART" id="SM00091">
    <property type="entry name" value="PAS"/>
    <property type="match status" value="2"/>
</dbReference>
<dbReference type="GO" id="GO:0000155">
    <property type="term" value="F:phosphorelay sensor kinase activity"/>
    <property type="evidence" value="ECO:0007669"/>
    <property type="project" value="InterPro"/>
</dbReference>
<dbReference type="PANTHER" id="PTHR45339">
    <property type="entry name" value="HYBRID SIGNAL TRANSDUCTION HISTIDINE KINASE J"/>
    <property type="match status" value="1"/>
</dbReference>
<dbReference type="GO" id="GO:0005886">
    <property type="term" value="C:plasma membrane"/>
    <property type="evidence" value="ECO:0007669"/>
    <property type="project" value="UniProtKB-SubCell"/>
</dbReference>
<keyword evidence="12" id="KW-0902">Two-component regulatory system</keyword>
<evidence type="ECO:0000256" key="10">
    <source>
        <dbReference type="ARBA" id="ARBA00022840"/>
    </source>
</evidence>
<evidence type="ECO:0000256" key="7">
    <source>
        <dbReference type="ARBA" id="ARBA00022692"/>
    </source>
</evidence>
<dbReference type="Proteomes" id="UP000192907">
    <property type="component" value="Unassembled WGS sequence"/>
</dbReference>
<dbReference type="PANTHER" id="PTHR45339:SF1">
    <property type="entry name" value="HYBRID SIGNAL TRANSDUCTION HISTIDINE KINASE J"/>
    <property type="match status" value="1"/>
</dbReference>
<dbReference type="SUPFAM" id="SSF55874">
    <property type="entry name" value="ATPase domain of HSP90 chaperone/DNA topoisomerase II/histidine kinase"/>
    <property type="match status" value="1"/>
</dbReference>
<dbReference type="EC" id="2.7.13.3" evidence="3"/>
<evidence type="ECO:0000256" key="8">
    <source>
        <dbReference type="ARBA" id="ARBA00022741"/>
    </source>
</evidence>
<dbReference type="InterPro" id="IPR001789">
    <property type="entry name" value="Sig_transdc_resp-reg_receiver"/>
</dbReference>
<evidence type="ECO:0000259" key="19">
    <source>
        <dbReference type="PROSITE" id="PS50112"/>
    </source>
</evidence>
<feature type="modified residue" description="4-aspartylphosphate" evidence="16">
    <location>
        <position position="563"/>
    </location>
</feature>
<dbReference type="PROSITE" id="PS50110">
    <property type="entry name" value="RESPONSE_REGULATORY"/>
    <property type="match status" value="1"/>
</dbReference>
<dbReference type="Gene3D" id="1.10.287.130">
    <property type="match status" value="1"/>
</dbReference>
<dbReference type="FunFam" id="3.30.565.10:FF:000010">
    <property type="entry name" value="Sensor histidine kinase RcsC"/>
    <property type="match status" value="1"/>
</dbReference>
<evidence type="ECO:0000256" key="15">
    <source>
        <dbReference type="ARBA" id="ARBA00068150"/>
    </source>
</evidence>
<dbReference type="GO" id="GO:0005524">
    <property type="term" value="F:ATP binding"/>
    <property type="evidence" value="ECO:0007669"/>
    <property type="project" value="UniProtKB-KW"/>
</dbReference>
<dbReference type="InterPro" id="IPR036641">
    <property type="entry name" value="HPT_dom_sf"/>
</dbReference>
<dbReference type="InterPro" id="IPR036890">
    <property type="entry name" value="HATPase_C_sf"/>
</dbReference>
<evidence type="ECO:0000313" key="21">
    <source>
        <dbReference type="Proteomes" id="UP000192907"/>
    </source>
</evidence>
<keyword evidence="4" id="KW-1003">Cell membrane</keyword>
<evidence type="ECO:0000256" key="1">
    <source>
        <dbReference type="ARBA" id="ARBA00000085"/>
    </source>
</evidence>
<dbReference type="InterPro" id="IPR036097">
    <property type="entry name" value="HisK_dim/P_sf"/>
</dbReference>
<dbReference type="SUPFAM" id="SSF47384">
    <property type="entry name" value="Homodimeric domain of signal transducing histidine kinase"/>
    <property type="match status" value="1"/>
</dbReference>
<evidence type="ECO:0000259" key="17">
    <source>
        <dbReference type="PROSITE" id="PS50109"/>
    </source>
</evidence>
<evidence type="ECO:0000256" key="14">
    <source>
        <dbReference type="ARBA" id="ARBA00064003"/>
    </source>
</evidence>
<dbReference type="FunFam" id="1.10.287.130:FF:000002">
    <property type="entry name" value="Two-component osmosensing histidine kinase"/>
    <property type="match status" value="1"/>
</dbReference>
<dbReference type="PROSITE" id="PS50109">
    <property type="entry name" value="HIS_KIN"/>
    <property type="match status" value="1"/>
</dbReference>
<dbReference type="Gene3D" id="3.40.50.2300">
    <property type="match status" value="1"/>
</dbReference>
<dbReference type="SUPFAM" id="SSF47226">
    <property type="entry name" value="Histidine-containing phosphotransfer domain, HPT domain"/>
    <property type="match status" value="1"/>
</dbReference>
<dbReference type="PROSITE" id="PS50112">
    <property type="entry name" value="PAS"/>
    <property type="match status" value="1"/>
</dbReference>
<proteinExistence type="predicted"/>
<keyword evidence="8" id="KW-0547">Nucleotide-binding</keyword>
<dbReference type="CDD" id="cd00082">
    <property type="entry name" value="HisKA"/>
    <property type="match status" value="1"/>
</dbReference>
<comment type="subunit">
    <text evidence="14">At low DSF concentrations, interacts with RpfF.</text>
</comment>
<protein>
    <recommendedName>
        <fullName evidence="15">Sensory/regulatory protein RpfC</fullName>
        <ecNumber evidence="3">2.7.13.3</ecNumber>
    </recommendedName>
</protein>
<dbReference type="CDD" id="cd17546">
    <property type="entry name" value="REC_hyHK_CKI1_RcsC-like"/>
    <property type="match status" value="1"/>
</dbReference>
<evidence type="ECO:0000256" key="5">
    <source>
        <dbReference type="ARBA" id="ARBA00022553"/>
    </source>
</evidence>
<gene>
    <name evidence="20" type="ORF">SAMN06296036_11779</name>
</gene>
<dbReference type="SMART" id="SM00387">
    <property type="entry name" value="HATPase_c"/>
    <property type="match status" value="1"/>
</dbReference>
<keyword evidence="13" id="KW-0472">Membrane</keyword>
<reference evidence="21" key="1">
    <citation type="submission" date="2017-04" db="EMBL/GenBank/DDBJ databases">
        <authorList>
            <person name="Varghese N."/>
            <person name="Submissions S."/>
        </authorList>
    </citation>
    <scope>NUCLEOTIDE SEQUENCE [LARGE SCALE GENOMIC DNA]</scope>
    <source>
        <strain evidence="21">RKEM611</strain>
    </source>
</reference>
<dbReference type="InterPro" id="IPR005467">
    <property type="entry name" value="His_kinase_dom"/>
</dbReference>
<feature type="domain" description="Response regulatory" evidence="18">
    <location>
        <begin position="514"/>
        <end position="630"/>
    </location>
</feature>
<evidence type="ECO:0000256" key="12">
    <source>
        <dbReference type="ARBA" id="ARBA00023012"/>
    </source>
</evidence>
<keyword evidence="9 20" id="KW-0418">Kinase</keyword>
<dbReference type="Pfam" id="PF00072">
    <property type="entry name" value="Response_reg"/>
    <property type="match status" value="1"/>
</dbReference>
<name>A0A1Y6CBU8_9BACT</name>
<comment type="subcellular location">
    <subcellularLocation>
        <location evidence="2">Cell membrane</location>
        <topology evidence="2">Multi-pass membrane protein</topology>
    </subcellularLocation>
</comment>
<dbReference type="EMBL" id="FWZT01000017">
    <property type="protein sequence ID" value="SMF55116.1"/>
    <property type="molecule type" value="Genomic_DNA"/>
</dbReference>
<dbReference type="InterPro" id="IPR035965">
    <property type="entry name" value="PAS-like_dom_sf"/>
</dbReference>
<evidence type="ECO:0000256" key="11">
    <source>
        <dbReference type="ARBA" id="ARBA00022989"/>
    </source>
</evidence>
<dbReference type="InterPro" id="IPR004358">
    <property type="entry name" value="Sig_transdc_His_kin-like_C"/>
</dbReference>